<dbReference type="RefSeq" id="WP_012763808.1">
    <property type="nucleotide sequence ID" value="NC_012880.1"/>
</dbReference>
<sequence>MSKFAARLQIFPRAALRLLMKFRRRRPQRVSRILVAHNLLLGDTVMLTPLLAKLRRNYPDADIVLLCKPPFAEVYRLNPYGVSLMPYHPASAASVKAIVRSGPYDLAFVPGDNRYSWLALAAGSRWIVAHTPAKPDVKSWPVDEFVAYPQMPTAWSDAVADMTHGDTPVPLAWALPDVDLGLPDSPYVVLHVGASNSVRFWPSERWLALADWLAGEGFTPVWSGGGNERHIVDAIDPTRRYRSFAGELSLSQLLTLLAHARVLICADTGVAHLAKWVDTPTMTLYGPGNPTAFGPGQFWQANPIINVGFIPIACRDQKTLFSRQLPWLERCNRNEKSCLQFCDGHSACMKGIVLAEVQTAFIHLLRNTR</sequence>
<dbReference type="PANTHER" id="PTHR30160:SF1">
    <property type="entry name" value="LIPOPOLYSACCHARIDE 1,2-N-ACETYLGLUCOSAMINETRANSFERASE-RELATED"/>
    <property type="match status" value="1"/>
</dbReference>
<dbReference type="Pfam" id="PF01075">
    <property type="entry name" value="Glyco_transf_9"/>
    <property type="match status" value="1"/>
</dbReference>
<protein>
    <submittedName>
        <fullName evidence="3">Glycosyl transferase family 9</fullName>
    </submittedName>
</protein>
<evidence type="ECO:0000256" key="1">
    <source>
        <dbReference type="ARBA" id="ARBA00022676"/>
    </source>
</evidence>
<dbReference type="GO" id="GO:0005829">
    <property type="term" value="C:cytosol"/>
    <property type="evidence" value="ECO:0007669"/>
    <property type="project" value="TreeGrafter"/>
</dbReference>
<dbReference type="GO" id="GO:0008713">
    <property type="term" value="F:ADP-heptose-lipopolysaccharide heptosyltransferase activity"/>
    <property type="evidence" value="ECO:0007669"/>
    <property type="project" value="TreeGrafter"/>
</dbReference>
<dbReference type="PANTHER" id="PTHR30160">
    <property type="entry name" value="TETRAACYLDISACCHARIDE 4'-KINASE-RELATED"/>
    <property type="match status" value="1"/>
</dbReference>
<dbReference type="KEGG" id="dda:Dd703_0167"/>
<dbReference type="InterPro" id="IPR002201">
    <property type="entry name" value="Glyco_trans_9"/>
</dbReference>
<reference evidence="3" key="1">
    <citation type="submission" date="2009-06" db="EMBL/GenBank/DDBJ databases">
        <title>Complete sequence of Dickeya dadantii Ech703.</title>
        <authorList>
            <consortium name="US DOE Joint Genome Institute"/>
            <person name="Lucas S."/>
            <person name="Copeland A."/>
            <person name="Lapidus A."/>
            <person name="Glavina del Rio T."/>
            <person name="Dalin E."/>
            <person name="Tice H."/>
            <person name="Bruce D."/>
            <person name="Goodwin L."/>
            <person name="Pitluck S."/>
            <person name="Chertkov O."/>
            <person name="Brettin T."/>
            <person name="Detter J.C."/>
            <person name="Han C."/>
            <person name="Larimer F."/>
            <person name="Land M."/>
            <person name="Hauser L."/>
            <person name="Kyrpides N."/>
            <person name="Mikhailova N."/>
            <person name="Balakrishnan V."/>
            <person name="Glasner J."/>
            <person name="Perna N.T."/>
        </authorList>
    </citation>
    <scope>NUCLEOTIDE SEQUENCE [LARGE SCALE GENOMIC DNA]</scope>
    <source>
        <strain evidence="3">Ech703</strain>
    </source>
</reference>
<evidence type="ECO:0000313" key="3">
    <source>
        <dbReference type="EMBL" id="ACS83985.1"/>
    </source>
</evidence>
<name>C6C6R6_MUSP7</name>
<dbReference type="CDD" id="cd03789">
    <property type="entry name" value="GT9_LPS_heptosyltransferase"/>
    <property type="match status" value="1"/>
</dbReference>
<dbReference type="EMBL" id="CP001654">
    <property type="protein sequence ID" value="ACS83985.1"/>
    <property type="molecule type" value="Genomic_DNA"/>
</dbReference>
<organism evidence="3 4">
    <name type="scientific">Musicola paradisiaca (strain Ech703)</name>
    <name type="common">Dickeya paradisiaca</name>
    <name type="synonym">Dickeya dadantii</name>
    <dbReference type="NCBI Taxonomy" id="579405"/>
    <lineage>
        <taxon>Bacteria</taxon>
        <taxon>Pseudomonadati</taxon>
        <taxon>Pseudomonadota</taxon>
        <taxon>Gammaproteobacteria</taxon>
        <taxon>Enterobacterales</taxon>
        <taxon>Pectobacteriaceae</taxon>
        <taxon>Musicola</taxon>
    </lineage>
</organism>
<evidence type="ECO:0000256" key="2">
    <source>
        <dbReference type="ARBA" id="ARBA00022679"/>
    </source>
</evidence>
<dbReference type="STRING" id="579405.Dd703_0167"/>
<dbReference type="CAZy" id="GT9">
    <property type="family name" value="Glycosyltransferase Family 9"/>
</dbReference>
<dbReference type="eggNOG" id="COG0859">
    <property type="taxonomic scope" value="Bacteria"/>
</dbReference>
<dbReference type="Proteomes" id="UP000002734">
    <property type="component" value="Chromosome"/>
</dbReference>
<keyword evidence="4" id="KW-1185">Reference proteome</keyword>
<dbReference type="Gene3D" id="3.40.50.2000">
    <property type="entry name" value="Glycogen Phosphorylase B"/>
    <property type="match status" value="2"/>
</dbReference>
<dbReference type="SUPFAM" id="SSF53756">
    <property type="entry name" value="UDP-Glycosyltransferase/glycogen phosphorylase"/>
    <property type="match status" value="1"/>
</dbReference>
<dbReference type="GO" id="GO:0009244">
    <property type="term" value="P:lipopolysaccharide core region biosynthetic process"/>
    <property type="evidence" value="ECO:0007669"/>
    <property type="project" value="TreeGrafter"/>
</dbReference>
<dbReference type="InterPro" id="IPR051199">
    <property type="entry name" value="LPS_LOS_Heptosyltrfase"/>
</dbReference>
<accession>C6C6R6</accession>
<proteinExistence type="predicted"/>
<keyword evidence="2 3" id="KW-0808">Transferase</keyword>
<dbReference type="HOGENOM" id="CLU_038371_0_0_6"/>
<keyword evidence="1" id="KW-0328">Glycosyltransferase</keyword>
<dbReference type="AlphaFoldDB" id="C6C6R6"/>
<evidence type="ECO:0000313" key="4">
    <source>
        <dbReference type="Proteomes" id="UP000002734"/>
    </source>
</evidence>
<gene>
    <name evidence="3" type="ordered locus">Dd703_0167</name>
</gene>